<dbReference type="InterPro" id="IPR017853">
    <property type="entry name" value="GH"/>
</dbReference>
<dbReference type="AlphaFoldDB" id="A0A0J1GQP5"/>
<dbReference type="CDD" id="cd02871">
    <property type="entry name" value="GH18_chitinase_D-like"/>
    <property type="match status" value="1"/>
</dbReference>
<dbReference type="GO" id="GO:0030246">
    <property type="term" value="F:carbohydrate binding"/>
    <property type="evidence" value="ECO:0007669"/>
    <property type="project" value="InterPro"/>
</dbReference>
<keyword evidence="2 5" id="KW-0378">Hydrolase</keyword>
<dbReference type="InterPro" id="IPR001579">
    <property type="entry name" value="Glyco_hydro_18_chit_AS"/>
</dbReference>
<evidence type="ECO:0000313" key="9">
    <source>
        <dbReference type="Proteomes" id="UP000036426"/>
    </source>
</evidence>
<dbReference type="SUPFAM" id="SSF51445">
    <property type="entry name" value="(Trans)glycosidases"/>
    <property type="match status" value="1"/>
</dbReference>
<dbReference type="InterPro" id="IPR011583">
    <property type="entry name" value="Chitinase_II/V-like_cat"/>
</dbReference>
<dbReference type="SMART" id="SM00636">
    <property type="entry name" value="Glyco_18"/>
    <property type="match status" value="1"/>
</dbReference>
<dbReference type="SMART" id="SM00495">
    <property type="entry name" value="ChtBD3"/>
    <property type="match status" value="2"/>
</dbReference>
<dbReference type="GO" id="GO:0004553">
    <property type="term" value="F:hydrolase activity, hydrolyzing O-glycosyl compounds"/>
    <property type="evidence" value="ECO:0007669"/>
    <property type="project" value="InterPro"/>
</dbReference>
<dbReference type="Pfam" id="PF02839">
    <property type="entry name" value="CBM_5_12"/>
    <property type="match status" value="1"/>
</dbReference>
<evidence type="ECO:0000256" key="4">
    <source>
        <dbReference type="ARBA" id="ARBA00023295"/>
    </source>
</evidence>
<organism evidence="8 9">
    <name type="scientific">Photobacterium aphoticum</name>
    <dbReference type="NCBI Taxonomy" id="754436"/>
    <lineage>
        <taxon>Bacteria</taxon>
        <taxon>Pseudomonadati</taxon>
        <taxon>Pseudomonadota</taxon>
        <taxon>Gammaproteobacteria</taxon>
        <taxon>Vibrionales</taxon>
        <taxon>Vibrionaceae</taxon>
        <taxon>Photobacterium</taxon>
    </lineage>
</organism>
<dbReference type="InterPro" id="IPR032179">
    <property type="entry name" value="Cry22Aa_Ig-like"/>
</dbReference>
<dbReference type="Gene3D" id="2.60.40.2550">
    <property type="match status" value="1"/>
</dbReference>
<comment type="similarity">
    <text evidence="1">Belongs to the glycosyl hydrolase 18 family. Chitinase class II subfamily.</text>
</comment>
<protein>
    <submittedName>
        <fullName evidence="8">Chitinase</fullName>
    </submittedName>
</protein>
<evidence type="ECO:0000259" key="7">
    <source>
        <dbReference type="PROSITE" id="PS51910"/>
    </source>
</evidence>
<feature type="signal peptide" evidence="6">
    <location>
        <begin position="1"/>
        <end position="24"/>
    </location>
</feature>
<keyword evidence="6" id="KW-0732">Signal</keyword>
<dbReference type="Gene3D" id="3.20.20.80">
    <property type="entry name" value="Glycosidases"/>
    <property type="match status" value="1"/>
</dbReference>
<reference evidence="8 9" key="1">
    <citation type="submission" date="2015-05" db="EMBL/GenBank/DDBJ databases">
        <title>Photobacterium galathea sp. nov.</title>
        <authorList>
            <person name="Machado H."/>
            <person name="Gram L."/>
        </authorList>
    </citation>
    <scope>NUCLEOTIDE SEQUENCE [LARGE SCALE GENOMIC DNA]</scope>
    <source>
        <strain evidence="8 9">DSM 25995</strain>
    </source>
</reference>
<dbReference type="PROSITE" id="PS01095">
    <property type="entry name" value="GH18_1"/>
    <property type="match status" value="1"/>
</dbReference>
<dbReference type="PANTHER" id="PTHR34823">
    <property type="entry name" value="GLCNAC-BINDING PROTEIN A"/>
    <property type="match status" value="1"/>
</dbReference>
<dbReference type="Pfam" id="PF00704">
    <property type="entry name" value="Glyco_hydro_18"/>
    <property type="match status" value="1"/>
</dbReference>
<keyword evidence="9" id="KW-1185">Reference proteome</keyword>
<keyword evidence="4 5" id="KW-0326">Glycosidase</keyword>
<dbReference type="Proteomes" id="UP000036426">
    <property type="component" value="Unassembled WGS sequence"/>
</dbReference>
<dbReference type="InterPro" id="IPR003610">
    <property type="entry name" value="CBM5/12"/>
</dbReference>
<dbReference type="CDD" id="cd12215">
    <property type="entry name" value="ChiC_BD"/>
    <property type="match status" value="1"/>
</dbReference>
<dbReference type="PROSITE" id="PS51910">
    <property type="entry name" value="GH18_2"/>
    <property type="match status" value="1"/>
</dbReference>
<sequence length="725" mass="77878">MIKFSALQAAILLGLAGTAAPSLANEMVNPEGGVVVGYWHNWCDGAGYKGGNAPCVTLKAVNPMYNVVNVSFMKVFNTAEGRIPTFRLDPMIGLSEQAFINEIDALNKQGRAVLIALGGADAHVELKTGDEQAFAEEIIRVTDYYGFDGLDIDLEQSAVTAADNQTVIPAALRIVKDHYKTQGKNFLITMAPEFPYLKQGDKYVPYLTNLEGYYDWINPQFYNQGGDGIWVDEENAWITQNSDAMKEKFIYYIADSLANGTRGFHKIPHDKLVFGIPTSNDAAASGFVKNPQDLYNAFNRLNSEGQPLRGVMTWSVNWDMGTDAAGNAYNEQFIKDYGPFIHGQTPPPPSEGKPTFAGVTDARVRHGSPFDPMVGITARDKEDGDLTFSIVVDGTVNVNEIGQYVLVYSVTDSDGNVTKASRNVEVYSLKPVFEGVQDASIKVGASFDPMAGVKAIDAEDGDLTDNIVQTGSVNTAVVGTYTLTYSVTDSANQTVKVTRKVTVSDGSVCANAWDRDTVYNGGDSVNHAGKSWRAEWWTRGDEPGTTGEWGVWRVTGNSDCGGGEIPEDDTLAMSGINGQYTADNGALSLTVTLETSSLMNVNVTVTDAAGYPVTGGEKVVAIDGKQTITLNLSGVEAGQHRITATSDALNQTATFNVKDGGTVTPPPGGEHPDYVPGTAYSEGDIVTGADGNLYQCKPWPYSGWCANASYAPGASNFWSDAWDKL</sequence>
<evidence type="ECO:0000313" key="8">
    <source>
        <dbReference type="EMBL" id="KLV01734.1"/>
    </source>
</evidence>
<dbReference type="RefSeq" id="WP_047873186.1">
    <property type="nucleotide sequence ID" value="NZ_BMYC01000001.1"/>
</dbReference>
<dbReference type="GO" id="GO:0005975">
    <property type="term" value="P:carbohydrate metabolic process"/>
    <property type="evidence" value="ECO:0007669"/>
    <property type="project" value="InterPro"/>
</dbReference>
<name>A0A0J1GQP5_9GAMM</name>
<evidence type="ECO:0000256" key="2">
    <source>
        <dbReference type="ARBA" id="ARBA00022801"/>
    </source>
</evidence>
<evidence type="ECO:0000256" key="1">
    <source>
        <dbReference type="ARBA" id="ARBA00009121"/>
    </source>
</evidence>
<feature type="chain" id="PRO_5005251856" evidence="6">
    <location>
        <begin position="25"/>
        <end position="725"/>
    </location>
</feature>
<gene>
    <name evidence="8" type="ORF">ABT58_04660</name>
</gene>
<dbReference type="Pfam" id="PF16403">
    <property type="entry name" value="Bact_surface_Ig-like"/>
    <property type="match status" value="2"/>
</dbReference>
<dbReference type="PATRIC" id="fig|754436.4.peg.992"/>
<dbReference type="InterPro" id="IPR013783">
    <property type="entry name" value="Ig-like_fold"/>
</dbReference>
<dbReference type="Gene3D" id="2.10.10.20">
    <property type="entry name" value="Carbohydrate-binding module superfamily 5/12"/>
    <property type="match status" value="1"/>
</dbReference>
<evidence type="ECO:0000256" key="3">
    <source>
        <dbReference type="ARBA" id="ARBA00023277"/>
    </source>
</evidence>
<dbReference type="InterPro" id="IPR036573">
    <property type="entry name" value="CBM_sf_5/12"/>
</dbReference>
<evidence type="ECO:0000256" key="5">
    <source>
        <dbReference type="RuleBase" id="RU000489"/>
    </source>
</evidence>
<dbReference type="GO" id="GO:0008061">
    <property type="term" value="F:chitin binding"/>
    <property type="evidence" value="ECO:0007669"/>
    <property type="project" value="InterPro"/>
</dbReference>
<keyword evidence="3" id="KW-0119">Carbohydrate metabolism</keyword>
<dbReference type="InterPro" id="IPR051024">
    <property type="entry name" value="GlcNAc_Chitin_IntDeg"/>
</dbReference>
<accession>A0A0J1GQP5</accession>
<comment type="caution">
    <text evidence="8">The sequence shown here is derived from an EMBL/GenBank/DDBJ whole genome shotgun (WGS) entry which is preliminary data.</text>
</comment>
<evidence type="ECO:0000256" key="6">
    <source>
        <dbReference type="SAM" id="SignalP"/>
    </source>
</evidence>
<proteinExistence type="inferred from homology"/>
<dbReference type="Gene3D" id="2.60.40.10">
    <property type="entry name" value="Immunoglobulins"/>
    <property type="match status" value="2"/>
</dbReference>
<dbReference type="GO" id="GO:0005576">
    <property type="term" value="C:extracellular region"/>
    <property type="evidence" value="ECO:0007669"/>
    <property type="project" value="InterPro"/>
</dbReference>
<dbReference type="OrthoDB" id="315328at2"/>
<dbReference type="PANTHER" id="PTHR34823:SF1">
    <property type="entry name" value="CHITIN-BINDING TYPE-4 DOMAIN-CONTAINING PROTEIN"/>
    <property type="match status" value="1"/>
</dbReference>
<dbReference type="SUPFAM" id="SSF51055">
    <property type="entry name" value="Carbohydrate binding domain"/>
    <property type="match status" value="1"/>
</dbReference>
<dbReference type="EMBL" id="LDOV01000010">
    <property type="protein sequence ID" value="KLV01734.1"/>
    <property type="molecule type" value="Genomic_DNA"/>
</dbReference>
<feature type="domain" description="GH18" evidence="7">
    <location>
        <begin position="33"/>
        <end position="332"/>
    </location>
</feature>
<dbReference type="InterPro" id="IPR001223">
    <property type="entry name" value="Glyco_hydro18_cat"/>
</dbReference>